<evidence type="ECO:0000313" key="2">
    <source>
        <dbReference type="EMBL" id="GET90867.1"/>
    </source>
</evidence>
<dbReference type="Proteomes" id="UP000419144">
    <property type="component" value="Unassembled WGS sequence"/>
</dbReference>
<gene>
    <name evidence="2" type="ORF">LtaPh_3025900</name>
</gene>
<name>A0A640KTK1_LEITA</name>
<dbReference type="EMBL" id="BLBS01000043">
    <property type="protein sequence ID" value="GET90867.1"/>
    <property type="molecule type" value="Genomic_DNA"/>
</dbReference>
<feature type="compositionally biased region" description="Polar residues" evidence="1">
    <location>
        <begin position="39"/>
        <end position="50"/>
    </location>
</feature>
<accession>A0A640KTK1</accession>
<feature type="compositionally biased region" description="Basic and acidic residues" evidence="1">
    <location>
        <begin position="106"/>
        <end position="145"/>
    </location>
</feature>
<evidence type="ECO:0000313" key="3">
    <source>
        <dbReference type="Proteomes" id="UP000419144"/>
    </source>
</evidence>
<sequence length="738" mass="82722">MEWCVFDDTEELSMHEPQELSYANEKSSADRTASESEKPSYSSPGNNASTFDLEDTKEEGAAMSASDTTEEMSAESTFRTEEKTTVPASAPAIGGTDATGEAPVELSRKSLSEQEEAHPNEAEAEETHNEAAESFSYERSEERYSSDYNSSVTSEKRSTVASTPSAHDSIGEVRSCDVPVTQNCSSYRTHVSTASYRGPESARQSWGGKKDITCDPLNLTSDYTKAYALSLASSSLSSRQLPVHIPAPRQTPERSLRTKWSSPERGVRFVKHEMLPHITPCSKSRSSRRSRSTRANKRTAPKSVRKNASTSPSMLAVGHESNALSVKRPPATNAIVPTEATYLTMYSPGGSMKEVVSHVDRNSFGFHLRNMFQRIDFADVQREAQRGGRESADMQMCQRLFRVIAKGKDCMSVEDVHELLLIFTPCGVSLREGADFLWEKCEGKLSLTFSDFLEHGEVLRERLLDYERFEQLSDQKKLMVTHTRVLPDEPPADAGTARMNLLRVADQQKQDELSQHTRSLRLYEQIFLVDYHERLRDAALIPASELPRQELKSYDAHEYERPQNARSMPPLPQLSVPVLKEDMYWGPTEVEDSADRDANQAAVRAVEAEKGAAAAYDEKEYPALAGCSHSIVASKTSGKAANCSPTHRRRRQRGHGATESSSGFAGTSYRERNRLPGFDSTKGVVDRQRQLLPPPQKKMGRFVEEEYWERRVMDDHLMAQLQLMYKIQPEKHLVHRQA</sequence>
<dbReference type="VEuPathDB" id="TriTrypDB:LtaPh_3025900"/>
<organism evidence="2 3">
    <name type="scientific">Leishmania tarentolae</name>
    <name type="common">Sauroleishmania tarentolae</name>
    <dbReference type="NCBI Taxonomy" id="5689"/>
    <lineage>
        <taxon>Eukaryota</taxon>
        <taxon>Discoba</taxon>
        <taxon>Euglenozoa</taxon>
        <taxon>Kinetoplastea</taxon>
        <taxon>Metakinetoplastina</taxon>
        <taxon>Trypanosomatida</taxon>
        <taxon>Trypanosomatidae</taxon>
        <taxon>Leishmaniinae</taxon>
        <taxon>Leishmania</taxon>
        <taxon>lizard Leishmania</taxon>
    </lineage>
</organism>
<feature type="compositionally biased region" description="Polar residues" evidence="1">
    <location>
        <begin position="147"/>
        <end position="166"/>
    </location>
</feature>
<feature type="region of interest" description="Disordered" evidence="1">
    <location>
        <begin position="279"/>
        <end position="313"/>
    </location>
</feature>
<feature type="compositionally biased region" description="Acidic residues" evidence="1">
    <location>
        <begin position="1"/>
        <end position="11"/>
    </location>
</feature>
<proteinExistence type="predicted"/>
<feature type="compositionally biased region" description="Basic residues" evidence="1">
    <location>
        <begin position="285"/>
        <end position="305"/>
    </location>
</feature>
<feature type="compositionally biased region" description="Basic and acidic residues" evidence="1">
    <location>
        <begin position="27"/>
        <end position="38"/>
    </location>
</feature>
<feature type="region of interest" description="Disordered" evidence="1">
    <location>
        <begin position="1"/>
        <end position="174"/>
    </location>
</feature>
<reference evidence="2" key="1">
    <citation type="submission" date="2019-11" db="EMBL/GenBank/DDBJ databases">
        <title>Leishmania tarentolae CDS.</title>
        <authorList>
            <person name="Goto Y."/>
            <person name="Yamagishi J."/>
        </authorList>
    </citation>
    <scope>NUCLEOTIDE SEQUENCE [LARGE SCALE GENOMIC DNA]</scope>
    <source>
        <strain evidence="2">Parrot Tar II</strain>
    </source>
</reference>
<dbReference type="OrthoDB" id="267890at2759"/>
<comment type="caution">
    <text evidence="2">The sequence shown here is derived from an EMBL/GenBank/DDBJ whole genome shotgun (WGS) entry which is preliminary data.</text>
</comment>
<evidence type="ECO:0000256" key="1">
    <source>
        <dbReference type="SAM" id="MobiDB-lite"/>
    </source>
</evidence>
<feature type="region of interest" description="Disordered" evidence="1">
    <location>
        <begin position="635"/>
        <end position="685"/>
    </location>
</feature>
<protein>
    <submittedName>
        <fullName evidence="2">Uncharacterized protein</fullName>
    </submittedName>
</protein>
<feature type="compositionally biased region" description="Polar residues" evidence="1">
    <location>
        <begin position="635"/>
        <end position="645"/>
    </location>
</feature>
<dbReference type="AlphaFoldDB" id="A0A640KTK1"/>
<keyword evidence="3" id="KW-1185">Reference proteome</keyword>